<evidence type="ECO:0000313" key="2">
    <source>
        <dbReference type="EMBL" id="CAE8688550.1"/>
    </source>
</evidence>
<dbReference type="InterPro" id="IPR020845">
    <property type="entry name" value="AMP-binding_CS"/>
</dbReference>
<dbReference type="SUPFAM" id="SSF56801">
    <property type="entry name" value="Acetyl-CoA synthetase-like"/>
    <property type="match status" value="1"/>
</dbReference>
<gene>
    <name evidence="2" type="ORF">PGLA2088_LOCUS25967</name>
</gene>
<dbReference type="EMBL" id="CAJNNW010026907">
    <property type="protein sequence ID" value="CAE8688550.1"/>
    <property type="molecule type" value="Genomic_DNA"/>
</dbReference>
<organism evidence="2 3">
    <name type="scientific">Polarella glacialis</name>
    <name type="common">Dinoflagellate</name>
    <dbReference type="NCBI Taxonomy" id="89957"/>
    <lineage>
        <taxon>Eukaryota</taxon>
        <taxon>Sar</taxon>
        <taxon>Alveolata</taxon>
        <taxon>Dinophyceae</taxon>
        <taxon>Suessiales</taxon>
        <taxon>Suessiaceae</taxon>
        <taxon>Polarella</taxon>
    </lineage>
</organism>
<evidence type="ECO:0000259" key="1">
    <source>
        <dbReference type="Pfam" id="PF00501"/>
    </source>
</evidence>
<protein>
    <recommendedName>
        <fullName evidence="1">AMP-dependent synthetase/ligase domain-containing protein</fullName>
    </recommendedName>
</protein>
<dbReference type="GO" id="GO:0031177">
    <property type="term" value="F:phosphopantetheine binding"/>
    <property type="evidence" value="ECO:0007669"/>
    <property type="project" value="TreeGrafter"/>
</dbReference>
<proteinExistence type="predicted"/>
<dbReference type="PANTHER" id="PTHR45527">
    <property type="entry name" value="NONRIBOSOMAL PEPTIDE SYNTHETASE"/>
    <property type="match status" value="1"/>
</dbReference>
<dbReference type="InterPro" id="IPR000873">
    <property type="entry name" value="AMP-dep_synth/lig_dom"/>
</dbReference>
<dbReference type="Gene3D" id="3.40.50.980">
    <property type="match status" value="2"/>
</dbReference>
<evidence type="ECO:0000313" key="3">
    <source>
        <dbReference type="Proteomes" id="UP000626109"/>
    </source>
</evidence>
<dbReference type="PROSITE" id="PS00455">
    <property type="entry name" value="AMP_BINDING"/>
    <property type="match status" value="1"/>
</dbReference>
<reference evidence="2" key="1">
    <citation type="submission" date="2021-02" db="EMBL/GenBank/DDBJ databases">
        <authorList>
            <person name="Dougan E. K."/>
            <person name="Rhodes N."/>
            <person name="Thang M."/>
            <person name="Chan C."/>
        </authorList>
    </citation>
    <scope>NUCLEOTIDE SEQUENCE</scope>
</reference>
<dbReference type="AlphaFoldDB" id="A0A813K2B2"/>
<sequence>MMERCVYNTFDPSEPREKLRSWVEVASPPVMISSRSLMAWLGLTEHGWSLGLYPKLVLDVHGALRPRKGREVRLPTPCKRISDLDRLCYVIFTSGSTGKPKAVMIQHQSACNLVRVWSDFVGLQASDRFAQMASMAFDNHVVEVYGAIHKRCTSVVCPDLVKRSGPDMLRWLVDWHVSGACVVPSLLRSMSGESVDVSAAALPHLQLLDCGGEALGQDIVEVWSPGRRLFNIYGPTEATVVCAGCEVKLPCCR</sequence>
<dbReference type="GO" id="GO:0044550">
    <property type="term" value="P:secondary metabolite biosynthetic process"/>
    <property type="evidence" value="ECO:0007669"/>
    <property type="project" value="TreeGrafter"/>
</dbReference>
<dbReference type="Proteomes" id="UP000626109">
    <property type="component" value="Unassembled WGS sequence"/>
</dbReference>
<dbReference type="PANTHER" id="PTHR45527:SF1">
    <property type="entry name" value="FATTY ACID SYNTHASE"/>
    <property type="match status" value="1"/>
</dbReference>
<accession>A0A813K2B2</accession>
<feature type="domain" description="AMP-dependent synthetase/ligase" evidence="1">
    <location>
        <begin position="5"/>
        <end position="243"/>
    </location>
</feature>
<dbReference type="Pfam" id="PF00501">
    <property type="entry name" value="AMP-binding"/>
    <property type="match status" value="1"/>
</dbReference>
<dbReference type="GO" id="GO:0043041">
    <property type="term" value="P:amino acid activation for nonribosomal peptide biosynthetic process"/>
    <property type="evidence" value="ECO:0007669"/>
    <property type="project" value="TreeGrafter"/>
</dbReference>
<dbReference type="GO" id="GO:0005737">
    <property type="term" value="C:cytoplasm"/>
    <property type="evidence" value="ECO:0007669"/>
    <property type="project" value="TreeGrafter"/>
</dbReference>
<comment type="caution">
    <text evidence="2">The sequence shown here is derived from an EMBL/GenBank/DDBJ whole genome shotgun (WGS) entry which is preliminary data.</text>
</comment>
<name>A0A813K2B2_POLGL</name>